<protein>
    <submittedName>
        <fullName evidence="1">Unannotated protein</fullName>
    </submittedName>
</protein>
<dbReference type="GO" id="GO:0009264">
    <property type="term" value="P:deoxyribonucleotide catabolic process"/>
    <property type="evidence" value="ECO:0007669"/>
    <property type="project" value="InterPro"/>
</dbReference>
<organism evidence="1">
    <name type="scientific">freshwater metagenome</name>
    <dbReference type="NCBI Taxonomy" id="449393"/>
    <lineage>
        <taxon>unclassified sequences</taxon>
        <taxon>metagenomes</taxon>
        <taxon>ecological metagenomes</taxon>
    </lineage>
</organism>
<sequence>MADFVLGVDLDGVCGDHAAAFKRVVAKDRGIDESELEDQQSWDYVEWGLGREEFERLHRDAVLEHHMFRTMPVIPGAAETLWRLSDAGCWIRLITHRLYTNWGHAVAVSDTVAWLDEHSIPYRDLCFLGDKPQVEADAYIDDAPHNVEALRAGGASVLVFSQPYNTSVEGPRASGWSDVENWVLDQMARSGRTVQPLIALDTDVNRRLRLDGN</sequence>
<evidence type="ECO:0000313" key="1">
    <source>
        <dbReference type="EMBL" id="CAB4612904.1"/>
    </source>
</evidence>
<accession>A0A6J6HPF2</accession>
<dbReference type="SUPFAM" id="SSF56784">
    <property type="entry name" value="HAD-like"/>
    <property type="match status" value="1"/>
</dbReference>
<dbReference type="GO" id="GO:0008253">
    <property type="term" value="F:5'-nucleotidase activity"/>
    <property type="evidence" value="ECO:0007669"/>
    <property type="project" value="InterPro"/>
</dbReference>
<dbReference type="PANTHER" id="PTHR35134">
    <property type="entry name" value="NUCLEOTIDASE YQFW-RELATED"/>
    <property type="match status" value="1"/>
</dbReference>
<gene>
    <name evidence="1" type="ORF">UFOPK1835_01209</name>
</gene>
<dbReference type="InterPro" id="IPR023214">
    <property type="entry name" value="HAD_sf"/>
</dbReference>
<dbReference type="InterPro" id="IPR036412">
    <property type="entry name" value="HAD-like_sf"/>
</dbReference>
<dbReference type="EMBL" id="CAEZUP010000049">
    <property type="protein sequence ID" value="CAB4612904.1"/>
    <property type="molecule type" value="Genomic_DNA"/>
</dbReference>
<dbReference type="AlphaFoldDB" id="A0A6J6HPF2"/>
<name>A0A6J6HPF2_9ZZZZ</name>
<dbReference type="InterPro" id="IPR052419">
    <property type="entry name" value="5_3-deoxyribonucleotidase-like"/>
</dbReference>
<dbReference type="PANTHER" id="PTHR35134:SF2">
    <property type="entry name" value="NUCLEOTIDASE YQFW-RELATED"/>
    <property type="match status" value="1"/>
</dbReference>
<dbReference type="Gene3D" id="3.40.50.1000">
    <property type="entry name" value="HAD superfamily/HAD-like"/>
    <property type="match status" value="1"/>
</dbReference>
<dbReference type="Pfam" id="PF06941">
    <property type="entry name" value="NT5C"/>
    <property type="match status" value="1"/>
</dbReference>
<proteinExistence type="predicted"/>
<dbReference type="InterPro" id="IPR010708">
    <property type="entry name" value="5'(3')-deoxyribonucleotidase"/>
</dbReference>
<reference evidence="1" key="1">
    <citation type="submission" date="2020-05" db="EMBL/GenBank/DDBJ databases">
        <authorList>
            <person name="Chiriac C."/>
            <person name="Salcher M."/>
            <person name="Ghai R."/>
            <person name="Kavagutti S V."/>
        </authorList>
    </citation>
    <scope>NUCLEOTIDE SEQUENCE</scope>
</reference>